<evidence type="ECO:0000313" key="3">
    <source>
        <dbReference type="EMBL" id="QVV90615.1"/>
    </source>
</evidence>
<keyword evidence="1" id="KW-0812">Transmembrane</keyword>
<dbReference type="AlphaFoldDB" id="A0A8E7ELG5"/>
<dbReference type="Proteomes" id="UP000680656">
    <property type="component" value="Chromosome"/>
</dbReference>
<proteinExistence type="predicted"/>
<keyword evidence="1" id="KW-0472">Membrane</keyword>
<feature type="transmembrane region" description="Helical" evidence="1">
    <location>
        <begin position="94"/>
        <end position="116"/>
    </location>
</feature>
<reference evidence="3 4" key="1">
    <citation type="submission" date="2021-05" db="EMBL/GenBank/DDBJ databases">
        <title>A novel Methanospirillum isolate from a pyrite-forming mixed culture.</title>
        <authorList>
            <person name="Bunk B."/>
            <person name="Sproer C."/>
            <person name="Spring S."/>
            <person name="Pester M."/>
        </authorList>
    </citation>
    <scope>NUCLEOTIDE SEQUENCE [LARGE SCALE GENOMIC DNA]</scope>
    <source>
        <strain evidence="3 4">J.3.6.1-F.2.7.3</strain>
    </source>
</reference>
<evidence type="ECO:0000259" key="2">
    <source>
        <dbReference type="Pfam" id="PF13386"/>
    </source>
</evidence>
<accession>A0A8E7ELG5</accession>
<protein>
    <submittedName>
        <fullName evidence="3">Sulfite exporter TauE/SafE family protein</fullName>
    </submittedName>
</protein>
<feature type="transmembrane region" description="Helical" evidence="1">
    <location>
        <begin position="174"/>
        <end position="195"/>
    </location>
</feature>
<dbReference type="KEGG" id="mrtj:KHC33_10700"/>
<keyword evidence="1" id="KW-1133">Transmembrane helix</keyword>
<evidence type="ECO:0000313" key="4">
    <source>
        <dbReference type="Proteomes" id="UP000680656"/>
    </source>
</evidence>
<feature type="transmembrane region" description="Helical" evidence="1">
    <location>
        <begin position="215"/>
        <end position="233"/>
    </location>
</feature>
<dbReference type="InterPro" id="IPR051790">
    <property type="entry name" value="Cytochrome_c-biogenesis_DsbD"/>
</dbReference>
<dbReference type="EMBL" id="CP075546">
    <property type="protein sequence ID" value="QVV90615.1"/>
    <property type="molecule type" value="Genomic_DNA"/>
</dbReference>
<feature type="transmembrane region" description="Helical" evidence="1">
    <location>
        <begin position="137"/>
        <end position="168"/>
    </location>
</feature>
<dbReference type="Pfam" id="PF13386">
    <property type="entry name" value="DsbD_2"/>
    <property type="match status" value="1"/>
</dbReference>
<feature type="transmembrane region" description="Helical" evidence="1">
    <location>
        <begin position="52"/>
        <end position="74"/>
    </location>
</feature>
<dbReference type="PANTHER" id="PTHR31272">
    <property type="entry name" value="CYTOCHROME C-TYPE BIOGENESIS PROTEIN HI_1454-RELATED"/>
    <property type="match status" value="1"/>
</dbReference>
<feature type="domain" description="Urease accessory protein UreH-like transmembrane" evidence="2">
    <location>
        <begin position="16"/>
        <end position="230"/>
    </location>
</feature>
<dbReference type="NCBIfam" id="NF040495">
    <property type="entry name" value="tranport_ArsG"/>
    <property type="match status" value="1"/>
</dbReference>
<sequence>MSFMEAMGSSDIPLVAAFFIGLMMAISPCPLATNITAIAYISRNLSSGKHTFLVGCLYTLGRSLVYVAIAALIVLGGLKVQSISLFLQQYGDLLLGPILLICGILMLEIIPISMKFEHEGLSNLKEKLSKKFIEKGFFGSFLLGILFALSFCPFSAVLFFGMLVPLALSAQDPIGVPLVFGIATGLPVIIFAALLSTGVGRCGAMMNKVQVAEKWFRRIVAVLFIFIGAYYTLNVYLLG</sequence>
<evidence type="ECO:0000256" key="1">
    <source>
        <dbReference type="SAM" id="Phobius"/>
    </source>
</evidence>
<gene>
    <name evidence="3" type="ORF">KHC33_10700</name>
</gene>
<feature type="transmembrane region" description="Helical" evidence="1">
    <location>
        <begin position="12"/>
        <end position="40"/>
    </location>
</feature>
<name>A0A8E7ELG5_9EURY</name>
<keyword evidence="4" id="KW-1185">Reference proteome</keyword>
<dbReference type="InterPro" id="IPR039447">
    <property type="entry name" value="UreH-like_TM_dom"/>
</dbReference>
<organism evidence="3 4">
    <name type="scientific">Methanospirillum purgamenti</name>
    <dbReference type="NCBI Taxonomy" id="2834276"/>
    <lineage>
        <taxon>Archaea</taxon>
        <taxon>Methanobacteriati</taxon>
        <taxon>Methanobacteriota</taxon>
        <taxon>Stenosarchaea group</taxon>
        <taxon>Methanomicrobia</taxon>
        <taxon>Methanomicrobiales</taxon>
        <taxon>Methanospirillaceae</taxon>
        <taxon>Methanospirillum</taxon>
    </lineage>
</organism>
<dbReference type="PANTHER" id="PTHR31272:SF4">
    <property type="entry name" value="CYTOCHROME C-TYPE BIOGENESIS PROTEIN HI_1454-RELATED"/>
    <property type="match status" value="1"/>
</dbReference>